<evidence type="ECO:0000259" key="3">
    <source>
        <dbReference type="PROSITE" id="PS50975"/>
    </source>
</evidence>
<sequence length="436" mass="46525">MRECFEDSSATPAGGGRPVRVLMVALEGRHISSCRLPAAFAAAGAEVGALADADSLMFRSRHVTARFPLAQTPSARHLLADLERACAAFAPDLLVPCDERTLWFLDHCRAQGGRLGLAAFSPGLRACLTRSLGLLDTLPARTLKPLTQRRAREIGVRAPQDILTATPDAARAAARRIGFPVMVKRPRSCGGGGVRICRTPVELEAACALWLRPRSLWRRLKARLRGRDWMEPPPQLSVQPYIEGRLAVTCAAAIEGRTLGVLSAVAERRARDILPADVLAYIARPDLVAASAALVAAFGASGFVSFDFLIDGNDEAWLLECNARPTPILPFGARAGLDLVGVFLKALAEAPGGEGAGPALTVREETRVALFPQALIPGPADAALRGVWHGVPWDEPELLRALLVELRTARRSGARLTPPGSPAPEPPAPARSARSR</sequence>
<dbReference type="Gene3D" id="3.30.470.20">
    <property type="entry name" value="ATP-grasp fold, B domain"/>
    <property type="match status" value="1"/>
</dbReference>
<name>A0ABU0DH08_9HYPH</name>
<evidence type="ECO:0000313" key="5">
    <source>
        <dbReference type="Proteomes" id="UP001238467"/>
    </source>
</evidence>
<feature type="domain" description="ATP-grasp" evidence="3">
    <location>
        <begin position="148"/>
        <end position="348"/>
    </location>
</feature>
<dbReference type="Pfam" id="PF02786">
    <property type="entry name" value="CPSase_L_D2"/>
    <property type="match status" value="1"/>
</dbReference>
<protein>
    <recommendedName>
        <fullName evidence="3">ATP-grasp domain-containing protein</fullName>
    </recommendedName>
</protein>
<dbReference type="RefSeq" id="WP_307060267.1">
    <property type="nucleotide sequence ID" value="NZ_JAUSUH010000004.1"/>
</dbReference>
<feature type="compositionally biased region" description="Pro residues" evidence="2">
    <location>
        <begin position="419"/>
        <end position="429"/>
    </location>
</feature>
<evidence type="ECO:0000313" key="4">
    <source>
        <dbReference type="EMBL" id="MDQ0347707.1"/>
    </source>
</evidence>
<feature type="region of interest" description="Disordered" evidence="2">
    <location>
        <begin position="412"/>
        <end position="436"/>
    </location>
</feature>
<dbReference type="EMBL" id="JAUSUH010000004">
    <property type="protein sequence ID" value="MDQ0347707.1"/>
    <property type="molecule type" value="Genomic_DNA"/>
</dbReference>
<accession>A0ABU0DH08</accession>
<reference evidence="4 5" key="1">
    <citation type="submission" date="2023-07" db="EMBL/GenBank/DDBJ databases">
        <title>Genomic Encyclopedia of Type Strains, Phase IV (KMG-IV): sequencing the most valuable type-strain genomes for metagenomic binning, comparative biology and taxonomic classification.</title>
        <authorList>
            <person name="Goeker M."/>
        </authorList>
    </citation>
    <scope>NUCLEOTIDE SEQUENCE [LARGE SCALE GENOMIC DNA]</scope>
    <source>
        <strain evidence="4 5">DSM 1277</strain>
    </source>
</reference>
<dbReference type="SUPFAM" id="SSF56059">
    <property type="entry name" value="Glutathione synthetase ATP-binding domain-like"/>
    <property type="match status" value="1"/>
</dbReference>
<keyword evidence="5" id="KW-1185">Reference proteome</keyword>
<keyword evidence="1" id="KW-0067">ATP-binding</keyword>
<organism evidence="4 5">
    <name type="scientific">Ancylobacter vacuolatus</name>
    <dbReference type="NCBI Taxonomy" id="223389"/>
    <lineage>
        <taxon>Bacteria</taxon>
        <taxon>Pseudomonadati</taxon>
        <taxon>Pseudomonadota</taxon>
        <taxon>Alphaproteobacteria</taxon>
        <taxon>Hyphomicrobiales</taxon>
        <taxon>Xanthobacteraceae</taxon>
        <taxon>Ancylobacter</taxon>
    </lineage>
</organism>
<dbReference type="Proteomes" id="UP001238467">
    <property type="component" value="Unassembled WGS sequence"/>
</dbReference>
<dbReference type="Gene3D" id="3.30.1490.20">
    <property type="entry name" value="ATP-grasp fold, A domain"/>
    <property type="match status" value="1"/>
</dbReference>
<dbReference type="PROSITE" id="PS50975">
    <property type="entry name" value="ATP_GRASP"/>
    <property type="match status" value="1"/>
</dbReference>
<gene>
    <name evidence="4" type="ORF">J2S76_002134</name>
</gene>
<dbReference type="InterPro" id="IPR013815">
    <property type="entry name" value="ATP_grasp_subdomain_1"/>
</dbReference>
<dbReference type="InterPro" id="IPR005479">
    <property type="entry name" value="CPAse_ATP-bd"/>
</dbReference>
<keyword evidence="1" id="KW-0547">Nucleotide-binding</keyword>
<proteinExistence type="predicted"/>
<evidence type="ECO:0000256" key="2">
    <source>
        <dbReference type="SAM" id="MobiDB-lite"/>
    </source>
</evidence>
<comment type="caution">
    <text evidence="4">The sequence shown here is derived from an EMBL/GenBank/DDBJ whole genome shotgun (WGS) entry which is preliminary data.</text>
</comment>
<evidence type="ECO:0000256" key="1">
    <source>
        <dbReference type="PROSITE-ProRule" id="PRU00409"/>
    </source>
</evidence>
<dbReference type="InterPro" id="IPR011761">
    <property type="entry name" value="ATP-grasp"/>
</dbReference>